<dbReference type="InterPro" id="IPR002575">
    <property type="entry name" value="Aminoglycoside_PTrfase"/>
</dbReference>
<dbReference type="Proteomes" id="UP000661607">
    <property type="component" value="Unassembled WGS sequence"/>
</dbReference>
<dbReference type="Gene3D" id="3.90.1200.10">
    <property type="match status" value="1"/>
</dbReference>
<feature type="domain" description="Aminoglycoside phosphotransferase" evidence="1">
    <location>
        <begin position="39"/>
        <end position="255"/>
    </location>
</feature>
<dbReference type="PANTHER" id="PTHR21310">
    <property type="entry name" value="AMINOGLYCOSIDE PHOSPHOTRANSFERASE-RELATED-RELATED"/>
    <property type="match status" value="1"/>
</dbReference>
<protein>
    <submittedName>
        <fullName evidence="2">Hygromycin-B 7''-O-kinase</fullName>
        <ecNumber evidence="2">2.7.1.119</ecNumber>
    </submittedName>
</protein>
<proteinExistence type="predicted"/>
<dbReference type="InterPro" id="IPR011009">
    <property type="entry name" value="Kinase-like_dom_sf"/>
</dbReference>
<dbReference type="InterPro" id="IPR051678">
    <property type="entry name" value="AGP_Transferase"/>
</dbReference>
<comment type="caution">
    <text evidence="2">The sequence shown here is derived from an EMBL/GenBank/DDBJ whole genome shotgun (WGS) entry which is preliminary data.</text>
</comment>
<accession>A0ABR9KGG8</accession>
<keyword evidence="2" id="KW-0808">Transferase</keyword>
<dbReference type="GO" id="GO:0008904">
    <property type="term" value="F:hygromycin-B 7''-O-phosphotransferase activity"/>
    <property type="evidence" value="ECO:0007669"/>
    <property type="project" value="UniProtKB-EC"/>
</dbReference>
<keyword evidence="3" id="KW-1185">Reference proteome</keyword>
<evidence type="ECO:0000313" key="2">
    <source>
        <dbReference type="EMBL" id="MBE1561112.1"/>
    </source>
</evidence>
<gene>
    <name evidence="2" type="ORF">H4W81_003891</name>
</gene>
<name>A0ABR9KGG8_9ACTN</name>
<sequence>MTFPLSDTEEQYDAVRRDEVALRPGVDALLSSLGHTGDVQRFAGGSLPVYAVGDDLVLKLYPPVYAEETGLESGVLDAVHGRLPVATPRVEAVGEYDRWGYVLMERLPGAELKDVWPTLDLAARHDLAAQLGEVFAALHGLPVPHVEGLRFDDWDAFVKEQKAGAAEQQRARKLGEEWIEQIPAFLDSVTLPAGAPVLLHTESMPDHFLIGDDGRLSGLFDFEPALRGAWQYEFVAPAVFFTGEGVLARILSSYGKQLDARTIMAYTLLHEYSHLPWYMEVLPESKATTLDDLAHDWWD</sequence>
<evidence type="ECO:0000259" key="1">
    <source>
        <dbReference type="Pfam" id="PF01636"/>
    </source>
</evidence>
<organism evidence="2 3">
    <name type="scientific">Nonomuraea africana</name>
    <dbReference type="NCBI Taxonomy" id="46171"/>
    <lineage>
        <taxon>Bacteria</taxon>
        <taxon>Bacillati</taxon>
        <taxon>Actinomycetota</taxon>
        <taxon>Actinomycetes</taxon>
        <taxon>Streptosporangiales</taxon>
        <taxon>Streptosporangiaceae</taxon>
        <taxon>Nonomuraea</taxon>
    </lineage>
</organism>
<dbReference type="Pfam" id="PF01636">
    <property type="entry name" value="APH"/>
    <property type="match status" value="1"/>
</dbReference>
<dbReference type="PIRSF" id="PIRSF000707">
    <property type="entry name" value="Hygromycin-B_kinase"/>
    <property type="match status" value="1"/>
</dbReference>
<dbReference type="RefSeq" id="WP_192776088.1">
    <property type="nucleotide sequence ID" value="NZ_BAAASY010000014.1"/>
</dbReference>
<reference evidence="2 3" key="1">
    <citation type="submission" date="2020-10" db="EMBL/GenBank/DDBJ databases">
        <title>Sequencing the genomes of 1000 actinobacteria strains.</title>
        <authorList>
            <person name="Klenk H.-P."/>
        </authorList>
    </citation>
    <scope>NUCLEOTIDE SEQUENCE [LARGE SCALE GENOMIC DNA]</scope>
    <source>
        <strain evidence="2 3">DSM 43748</strain>
    </source>
</reference>
<dbReference type="SUPFAM" id="SSF56112">
    <property type="entry name" value="Protein kinase-like (PK-like)"/>
    <property type="match status" value="1"/>
</dbReference>
<dbReference type="EMBL" id="JADBEF010000001">
    <property type="protein sequence ID" value="MBE1561112.1"/>
    <property type="molecule type" value="Genomic_DNA"/>
</dbReference>
<dbReference type="EC" id="2.7.1.119" evidence="2"/>
<dbReference type="InterPro" id="IPR016259">
    <property type="entry name" value="Hygromycin-B_Kinase"/>
</dbReference>
<dbReference type="PANTHER" id="PTHR21310:SF15">
    <property type="entry name" value="AMINOGLYCOSIDE PHOSPHOTRANSFERASE DOMAIN-CONTAINING PROTEIN"/>
    <property type="match status" value="1"/>
</dbReference>
<evidence type="ECO:0000313" key="3">
    <source>
        <dbReference type="Proteomes" id="UP000661607"/>
    </source>
</evidence>
<dbReference type="CDD" id="cd05120">
    <property type="entry name" value="APH_ChoK_like"/>
    <property type="match status" value="1"/>
</dbReference>